<evidence type="ECO:0000313" key="2">
    <source>
        <dbReference type="EMBL" id="KAK9094465.1"/>
    </source>
</evidence>
<evidence type="ECO:0000313" key="3">
    <source>
        <dbReference type="Proteomes" id="UP001419268"/>
    </source>
</evidence>
<proteinExistence type="predicted"/>
<reference evidence="2 3" key="1">
    <citation type="submission" date="2024-01" db="EMBL/GenBank/DDBJ databases">
        <title>Genome assemblies of Stephania.</title>
        <authorList>
            <person name="Yang L."/>
        </authorList>
    </citation>
    <scope>NUCLEOTIDE SEQUENCE [LARGE SCALE GENOMIC DNA]</scope>
    <source>
        <strain evidence="2">JXDWG</strain>
        <tissue evidence="2">Leaf</tissue>
    </source>
</reference>
<keyword evidence="3" id="KW-1185">Reference proteome</keyword>
<gene>
    <name evidence="2" type="ORF">Scep_025934</name>
</gene>
<dbReference type="AlphaFoldDB" id="A0AAP0EJ55"/>
<organism evidence="2 3">
    <name type="scientific">Stephania cephalantha</name>
    <dbReference type="NCBI Taxonomy" id="152367"/>
    <lineage>
        <taxon>Eukaryota</taxon>
        <taxon>Viridiplantae</taxon>
        <taxon>Streptophyta</taxon>
        <taxon>Embryophyta</taxon>
        <taxon>Tracheophyta</taxon>
        <taxon>Spermatophyta</taxon>
        <taxon>Magnoliopsida</taxon>
        <taxon>Ranunculales</taxon>
        <taxon>Menispermaceae</taxon>
        <taxon>Menispermoideae</taxon>
        <taxon>Cissampelideae</taxon>
        <taxon>Stephania</taxon>
    </lineage>
</organism>
<dbReference type="EMBL" id="JBBNAG010000011">
    <property type="protein sequence ID" value="KAK9094465.1"/>
    <property type="molecule type" value="Genomic_DNA"/>
</dbReference>
<dbReference type="Proteomes" id="UP001419268">
    <property type="component" value="Unassembled WGS sequence"/>
</dbReference>
<feature type="region of interest" description="Disordered" evidence="1">
    <location>
        <begin position="33"/>
        <end position="57"/>
    </location>
</feature>
<protein>
    <submittedName>
        <fullName evidence="2">Uncharacterized protein</fullName>
    </submittedName>
</protein>
<name>A0AAP0EJ55_9MAGN</name>
<evidence type="ECO:0000256" key="1">
    <source>
        <dbReference type="SAM" id="MobiDB-lite"/>
    </source>
</evidence>
<accession>A0AAP0EJ55</accession>
<comment type="caution">
    <text evidence="2">The sequence shown here is derived from an EMBL/GenBank/DDBJ whole genome shotgun (WGS) entry which is preliminary data.</text>
</comment>
<sequence>MLEMMMWNGSFVVEVVLEEFPWQASPKTCLARQGQSMLSSAGNSPAKPREGLGTVLG</sequence>
<feature type="compositionally biased region" description="Polar residues" evidence="1">
    <location>
        <begin position="33"/>
        <end position="43"/>
    </location>
</feature>